<dbReference type="GO" id="GO:0008270">
    <property type="term" value="F:zinc ion binding"/>
    <property type="evidence" value="ECO:0007669"/>
    <property type="project" value="UniProtKB-KW"/>
</dbReference>
<sequence>MVNICCVPYCKGNYKTGPKVSVYSFPKEDELRQRWITSIGRKNFEPSKNSGVCELHFVEEDFIREARGFDMQTGKVLTAPLSIKKLKKDAFPSIFKGYPEYCCKIARNQRDDPQQKREAREHSAISQAIEASIKEKELYEKSRLFVSLKELDLKVSNLNLSSFWTLIRKDSYLLFAKLIDSPCPQIKYSVQINEALEVNVFFKNVKRLKVGSYSFPLECRSTNLLSEILATCSKVFVEEPKDDVLNSVKDVLQSIMRSDEDSFYQFICEQLSLKEMRKLTYSPEMLVFCTLLYGLAPNAYQFIRKSGRLILPHPTTIQNLCSSPGINPQLEQNEKYFLNYLSQKVTYLSDLDKKVILQFDEIHIKPYADYISRSIVGISKNSGELATSAHVFMISSVTSSYRDVVHVWPVKSIKYDDLHCMIRKIIDNLERQNVSLALQVFNDNTVGALKEVGNRYEIEHFEDTADFIRIILTWWKIMNVKSLTVGLRENDKFKQPLPYMANDEKVQFLDNFLNWLERWENMDCKTGGLSKETHAALKVTTNAITEIAVYCNGNFGLNFILPGKFQTDNLESRFGLYRQMSGSNYHISIRQLFETEKKIRIRSLLKLGISSKTFGQVLIMNTDLQDFGDVDEVSVVLSFWPNIHVDDKDIEGV</sequence>
<evidence type="ECO:0000256" key="4">
    <source>
        <dbReference type="ARBA" id="ARBA00022771"/>
    </source>
</evidence>
<dbReference type="OrthoDB" id="6436837at2759"/>
<evidence type="ECO:0000256" key="11">
    <source>
        <dbReference type="ARBA" id="ARBA00023306"/>
    </source>
</evidence>
<evidence type="ECO:0000256" key="6">
    <source>
        <dbReference type="ARBA" id="ARBA00023015"/>
    </source>
</evidence>
<keyword evidence="6" id="KW-0805">Transcription regulation</keyword>
<evidence type="ECO:0000256" key="1">
    <source>
        <dbReference type="ARBA" id="ARBA00004642"/>
    </source>
</evidence>
<organism evidence="14 15">
    <name type="scientific">Araneus ventricosus</name>
    <name type="common">Orbweaver spider</name>
    <name type="synonym">Epeira ventricosa</name>
    <dbReference type="NCBI Taxonomy" id="182803"/>
    <lineage>
        <taxon>Eukaryota</taxon>
        <taxon>Metazoa</taxon>
        <taxon>Ecdysozoa</taxon>
        <taxon>Arthropoda</taxon>
        <taxon>Chelicerata</taxon>
        <taxon>Arachnida</taxon>
        <taxon>Araneae</taxon>
        <taxon>Araneomorphae</taxon>
        <taxon>Entelegynae</taxon>
        <taxon>Araneoidea</taxon>
        <taxon>Araneidae</taxon>
        <taxon>Araneus</taxon>
    </lineage>
</organism>
<evidence type="ECO:0000256" key="3">
    <source>
        <dbReference type="ARBA" id="ARBA00022723"/>
    </source>
</evidence>
<dbReference type="SUPFAM" id="SSF57716">
    <property type="entry name" value="Glucocorticoid receptor-like (DNA-binding domain)"/>
    <property type="match status" value="1"/>
</dbReference>
<dbReference type="EMBL" id="BGPR01011518">
    <property type="protein sequence ID" value="GBN51703.1"/>
    <property type="molecule type" value="Genomic_DNA"/>
</dbReference>
<keyword evidence="10" id="KW-0539">Nucleus</keyword>
<dbReference type="GO" id="GO:0005654">
    <property type="term" value="C:nucleoplasm"/>
    <property type="evidence" value="ECO:0007669"/>
    <property type="project" value="UniProtKB-SubCell"/>
</dbReference>
<keyword evidence="3" id="KW-0479">Metal-binding</keyword>
<dbReference type="Pfam" id="PF12017">
    <property type="entry name" value="Tnp_P_element"/>
    <property type="match status" value="1"/>
</dbReference>
<dbReference type="InterPro" id="IPR021896">
    <property type="entry name" value="THAP9-like_HTH"/>
</dbReference>
<keyword evidence="7" id="KW-0175">Coiled coil</keyword>
<dbReference type="InterPro" id="IPR006612">
    <property type="entry name" value="THAP_Znf"/>
</dbReference>
<name>A0A4Y2PL94_ARAVE</name>
<proteinExistence type="inferred from homology"/>
<protein>
    <recommendedName>
        <fullName evidence="13">THAP-type domain-containing protein</fullName>
    </recommendedName>
</protein>
<keyword evidence="9" id="KW-0804">Transcription</keyword>
<evidence type="ECO:0000256" key="7">
    <source>
        <dbReference type="ARBA" id="ARBA00023054"/>
    </source>
</evidence>
<comment type="subcellular location">
    <subcellularLocation>
        <location evidence="1">Nucleus</location>
        <location evidence="1">Nucleoplasm</location>
    </subcellularLocation>
</comment>
<evidence type="ECO:0000256" key="5">
    <source>
        <dbReference type="ARBA" id="ARBA00022833"/>
    </source>
</evidence>
<keyword evidence="4 12" id="KW-0863">Zinc-finger</keyword>
<dbReference type="PANTHER" id="PTHR46600:SF1">
    <property type="entry name" value="THAP DOMAIN-CONTAINING PROTEIN 1"/>
    <property type="match status" value="1"/>
</dbReference>
<dbReference type="Gene3D" id="6.20.210.20">
    <property type="entry name" value="THAP domain"/>
    <property type="match status" value="1"/>
</dbReference>
<dbReference type="InterPro" id="IPR048365">
    <property type="entry name" value="TNP-like_RNaseH_N"/>
</dbReference>
<dbReference type="Pfam" id="PF05485">
    <property type="entry name" value="THAP"/>
    <property type="match status" value="1"/>
</dbReference>
<gene>
    <name evidence="14" type="ORF">AVEN_188880_1</name>
</gene>
<feature type="domain" description="THAP-type" evidence="13">
    <location>
        <begin position="1"/>
        <end position="95"/>
    </location>
</feature>
<keyword evidence="8 12" id="KW-0238">DNA-binding</keyword>
<keyword evidence="15" id="KW-1185">Reference proteome</keyword>
<evidence type="ECO:0000259" key="13">
    <source>
        <dbReference type="PROSITE" id="PS50950"/>
    </source>
</evidence>
<evidence type="ECO:0000256" key="10">
    <source>
        <dbReference type="ARBA" id="ARBA00023242"/>
    </source>
</evidence>
<dbReference type="InterPro" id="IPR026516">
    <property type="entry name" value="THAP1/10"/>
</dbReference>
<evidence type="ECO:0000256" key="12">
    <source>
        <dbReference type="PROSITE-ProRule" id="PRU00309"/>
    </source>
</evidence>
<dbReference type="SMART" id="SM00692">
    <property type="entry name" value="DM3"/>
    <property type="match status" value="1"/>
</dbReference>
<accession>A0A4Y2PL94</accession>
<dbReference type="InterPro" id="IPR038441">
    <property type="entry name" value="THAP_Znf_sf"/>
</dbReference>
<dbReference type="PROSITE" id="PS50950">
    <property type="entry name" value="ZF_THAP"/>
    <property type="match status" value="1"/>
</dbReference>
<keyword evidence="5" id="KW-0862">Zinc</keyword>
<dbReference type="PANTHER" id="PTHR46600">
    <property type="entry name" value="THAP DOMAIN-CONTAINING"/>
    <property type="match status" value="1"/>
</dbReference>
<dbReference type="Proteomes" id="UP000499080">
    <property type="component" value="Unassembled WGS sequence"/>
</dbReference>
<evidence type="ECO:0000256" key="8">
    <source>
        <dbReference type="ARBA" id="ARBA00023125"/>
    </source>
</evidence>
<evidence type="ECO:0000313" key="15">
    <source>
        <dbReference type="Proteomes" id="UP000499080"/>
    </source>
</evidence>
<comment type="similarity">
    <text evidence="2">Belongs to the THAP1 family.</text>
</comment>
<dbReference type="Pfam" id="PF21787">
    <property type="entry name" value="TNP-like_RNaseH_N"/>
    <property type="match status" value="1"/>
</dbReference>
<evidence type="ECO:0000256" key="2">
    <source>
        <dbReference type="ARBA" id="ARBA00006177"/>
    </source>
</evidence>
<evidence type="ECO:0000256" key="9">
    <source>
        <dbReference type="ARBA" id="ARBA00023163"/>
    </source>
</evidence>
<comment type="caution">
    <text evidence="14">The sequence shown here is derived from an EMBL/GenBank/DDBJ whole genome shotgun (WGS) entry which is preliminary data.</text>
</comment>
<evidence type="ECO:0000313" key="14">
    <source>
        <dbReference type="EMBL" id="GBN51703.1"/>
    </source>
</evidence>
<dbReference type="AlphaFoldDB" id="A0A4Y2PL94"/>
<dbReference type="GO" id="GO:0043565">
    <property type="term" value="F:sequence-specific DNA binding"/>
    <property type="evidence" value="ECO:0007669"/>
    <property type="project" value="InterPro"/>
</dbReference>
<keyword evidence="11" id="KW-0131">Cell cycle</keyword>
<reference evidence="14 15" key="1">
    <citation type="journal article" date="2019" name="Sci. Rep.">
        <title>Orb-weaving spider Araneus ventricosus genome elucidates the spidroin gene catalogue.</title>
        <authorList>
            <person name="Kono N."/>
            <person name="Nakamura H."/>
            <person name="Ohtoshi R."/>
            <person name="Moran D.A.P."/>
            <person name="Shinohara A."/>
            <person name="Yoshida Y."/>
            <person name="Fujiwara M."/>
            <person name="Mori M."/>
            <person name="Tomita M."/>
            <person name="Arakawa K."/>
        </authorList>
    </citation>
    <scope>NUCLEOTIDE SEQUENCE [LARGE SCALE GENOMIC DNA]</scope>
</reference>
<dbReference type="SMART" id="SM00980">
    <property type="entry name" value="THAP"/>
    <property type="match status" value="1"/>
</dbReference>